<gene>
    <name evidence="8" type="ORF">MNBD_NITROSPIRAE03-430</name>
</gene>
<reference evidence="8" key="1">
    <citation type="submission" date="2018-06" db="EMBL/GenBank/DDBJ databases">
        <authorList>
            <person name="Zhirakovskaya E."/>
        </authorList>
    </citation>
    <scope>NUCLEOTIDE SEQUENCE</scope>
</reference>
<evidence type="ECO:0000313" key="8">
    <source>
        <dbReference type="EMBL" id="VAX33370.1"/>
    </source>
</evidence>
<dbReference type="GO" id="GO:0000103">
    <property type="term" value="P:sulfate assimilation"/>
    <property type="evidence" value="ECO:0007669"/>
    <property type="project" value="InterPro"/>
</dbReference>
<feature type="domain" description="APS kinase" evidence="7">
    <location>
        <begin position="28"/>
        <end position="176"/>
    </location>
</feature>
<organism evidence="8">
    <name type="scientific">hydrothermal vent metagenome</name>
    <dbReference type="NCBI Taxonomy" id="652676"/>
    <lineage>
        <taxon>unclassified sequences</taxon>
        <taxon>metagenomes</taxon>
        <taxon>ecological metagenomes</taxon>
    </lineage>
</organism>
<evidence type="ECO:0000256" key="5">
    <source>
        <dbReference type="ARBA" id="ARBA00022777"/>
    </source>
</evidence>
<evidence type="ECO:0000256" key="4">
    <source>
        <dbReference type="ARBA" id="ARBA00022741"/>
    </source>
</evidence>
<dbReference type="AlphaFoldDB" id="A0A3B1DEN9"/>
<keyword evidence="6" id="KW-0067">ATP-binding</keyword>
<dbReference type="Gene3D" id="3.40.50.300">
    <property type="entry name" value="P-loop containing nucleotide triphosphate hydrolases"/>
    <property type="match status" value="1"/>
</dbReference>
<comment type="pathway">
    <text evidence="1">Sulfur metabolism.</text>
</comment>
<dbReference type="Pfam" id="PF01583">
    <property type="entry name" value="APS_kinase"/>
    <property type="match status" value="1"/>
</dbReference>
<accession>A0A3B1DEN9</accession>
<dbReference type="GO" id="GO:0004020">
    <property type="term" value="F:adenylylsulfate kinase activity"/>
    <property type="evidence" value="ECO:0007669"/>
    <property type="project" value="UniProtKB-EC"/>
</dbReference>
<dbReference type="PANTHER" id="PTHR11055">
    <property type="entry name" value="BIFUNCTIONAL 3'-PHOSPHOADENOSINE 5'-PHOSPHOSULFATE SYNTHASE"/>
    <property type="match status" value="1"/>
</dbReference>
<evidence type="ECO:0000259" key="7">
    <source>
        <dbReference type="Pfam" id="PF01583"/>
    </source>
</evidence>
<sequence>MIMENHVIWHEGYVKRTDRNLLNNHKSGLVWFTGLSASGKSMIVHNLEKELFIQGIRTYVLDGDNVRHGLNANLGFSREDRKENLRRIAEVSKLFADAGILVLAAFISPYREDREYIRERFKGDNFFEIYVKCSVEECERRDPKGQYKKARAGIIKNYTGISAPYEEPEKPDMVIDTEIFDVESSVAKVLELLKKSNILSIK</sequence>
<dbReference type="EC" id="2.7.1.25" evidence="2"/>
<keyword evidence="3 8" id="KW-0808">Transferase</keyword>
<name>A0A3B1DEN9_9ZZZZ</name>
<dbReference type="NCBIfam" id="NF003013">
    <property type="entry name" value="PRK03846.1"/>
    <property type="match status" value="1"/>
</dbReference>
<dbReference type="CDD" id="cd02027">
    <property type="entry name" value="APSK"/>
    <property type="match status" value="1"/>
</dbReference>
<evidence type="ECO:0000256" key="3">
    <source>
        <dbReference type="ARBA" id="ARBA00022679"/>
    </source>
</evidence>
<dbReference type="SUPFAM" id="SSF52540">
    <property type="entry name" value="P-loop containing nucleoside triphosphate hydrolases"/>
    <property type="match status" value="1"/>
</dbReference>
<dbReference type="FunFam" id="3.40.50.300:FF:000212">
    <property type="entry name" value="Adenylyl-sulfate kinase"/>
    <property type="match status" value="1"/>
</dbReference>
<keyword evidence="5 8" id="KW-0418">Kinase</keyword>
<dbReference type="InterPro" id="IPR002891">
    <property type="entry name" value="APS"/>
</dbReference>
<protein>
    <recommendedName>
        <fullName evidence="2">adenylyl-sulfate kinase</fullName>
        <ecNumber evidence="2">2.7.1.25</ecNumber>
    </recommendedName>
</protein>
<dbReference type="NCBIfam" id="TIGR00455">
    <property type="entry name" value="apsK"/>
    <property type="match status" value="1"/>
</dbReference>
<dbReference type="GO" id="GO:0005524">
    <property type="term" value="F:ATP binding"/>
    <property type="evidence" value="ECO:0007669"/>
    <property type="project" value="UniProtKB-KW"/>
</dbReference>
<evidence type="ECO:0000256" key="6">
    <source>
        <dbReference type="ARBA" id="ARBA00022840"/>
    </source>
</evidence>
<dbReference type="EMBL" id="UOGI01000176">
    <property type="protein sequence ID" value="VAX33370.1"/>
    <property type="molecule type" value="Genomic_DNA"/>
</dbReference>
<dbReference type="HAMAP" id="MF_00065">
    <property type="entry name" value="Adenylyl_sulf_kinase"/>
    <property type="match status" value="1"/>
</dbReference>
<evidence type="ECO:0000256" key="2">
    <source>
        <dbReference type="ARBA" id="ARBA00012121"/>
    </source>
</evidence>
<proteinExistence type="inferred from homology"/>
<dbReference type="InterPro" id="IPR059117">
    <property type="entry name" value="APS_kinase_dom"/>
</dbReference>
<dbReference type="InterPro" id="IPR027417">
    <property type="entry name" value="P-loop_NTPase"/>
</dbReference>
<keyword evidence="4" id="KW-0547">Nucleotide-binding</keyword>
<evidence type="ECO:0000256" key="1">
    <source>
        <dbReference type="ARBA" id="ARBA00004678"/>
    </source>
</evidence>
<dbReference type="PANTHER" id="PTHR11055:SF1">
    <property type="entry name" value="PAPS SYNTHETASE, ISOFORM D"/>
    <property type="match status" value="1"/>
</dbReference>